<sequence length="101" mass="11670">MIEQAPRVAREFHVGSAGDRWSLMRDLNTGQPYVVHRPSDDEPEVELDLGSFLVLFHGQERDNLLQLIASLLPDEEPSDRDETNVVRSPRFLSRWMPSRQN</sequence>
<dbReference type="STRING" id="582667.SAMN05192568_101947"/>
<proteinExistence type="predicted"/>
<dbReference type="Proteomes" id="UP000199048">
    <property type="component" value="Unassembled WGS sequence"/>
</dbReference>
<dbReference type="EMBL" id="FOTK01000019">
    <property type="protein sequence ID" value="SFM09797.1"/>
    <property type="molecule type" value="Genomic_DNA"/>
</dbReference>
<accession>A0A1I4N3A0</accession>
<name>A0A1I4N3A0_9HYPH</name>
<gene>
    <name evidence="1" type="ORF">SAMN05192568_101947</name>
</gene>
<evidence type="ECO:0000313" key="1">
    <source>
        <dbReference type="EMBL" id="SFM09797.1"/>
    </source>
</evidence>
<dbReference type="AlphaFoldDB" id="A0A1I4N3A0"/>
<evidence type="ECO:0000313" key="2">
    <source>
        <dbReference type="Proteomes" id="UP000199048"/>
    </source>
</evidence>
<reference evidence="2" key="1">
    <citation type="submission" date="2016-10" db="EMBL/GenBank/DDBJ databases">
        <authorList>
            <person name="Varghese N."/>
            <person name="Submissions S."/>
        </authorList>
    </citation>
    <scope>NUCLEOTIDE SEQUENCE [LARGE SCALE GENOMIC DNA]</scope>
    <source>
        <strain evidence="2">BL36</strain>
    </source>
</reference>
<protein>
    <submittedName>
        <fullName evidence="1">Uncharacterized protein</fullName>
    </submittedName>
</protein>
<dbReference type="OrthoDB" id="7994287at2"/>
<organism evidence="1 2">
    <name type="scientific">Methylobacterium pseudosasicola</name>
    <dbReference type="NCBI Taxonomy" id="582667"/>
    <lineage>
        <taxon>Bacteria</taxon>
        <taxon>Pseudomonadati</taxon>
        <taxon>Pseudomonadota</taxon>
        <taxon>Alphaproteobacteria</taxon>
        <taxon>Hyphomicrobiales</taxon>
        <taxon>Methylobacteriaceae</taxon>
        <taxon>Methylobacterium</taxon>
    </lineage>
</organism>
<keyword evidence="2" id="KW-1185">Reference proteome</keyword>